<dbReference type="eggNOG" id="KOG1888">
    <property type="taxonomic scope" value="Eukaryota"/>
</dbReference>
<dbReference type="EnsemblMetazoa" id="Aqu2.1.11191_001">
    <property type="protein sequence ID" value="Aqu2.1.11191_001"/>
    <property type="gene ID" value="Aqu2.1.11191"/>
</dbReference>
<accession>A0A1X7T9H9</accession>
<protein>
    <submittedName>
        <fullName evidence="1">Uncharacterized protein</fullName>
    </submittedName>
</protein>
<evidence type="ECO:0000313" key="1">
    <source>
        <dbReference type="EnsemblMetazoa" id="Aqu2.1.11191_001"/>
    </source>
</evidence>
<dbReference type="InParanoid" id="A0A1X7T9H9"/>
<proteinExistence type="predicted"/>
<dbReference type="AlphaFoldDB" id="A0A1X7T9H9"/>
<sequence>MYNPMLDCIIQGLVLSDFLKAITLFSSPNENRELLSSPWQQAPPLLPHSVANIGGHILYKIEDTAMYCLLAPTGRPAHPDESKYLKETIISVYLF</sequence>
<organism evidence="1">
    <name type="scientific">Amphimedon queenslandica</name>
    <name type="common">Sponge</name>
    <dbReference type="NCBI Taxonomy" id="400682"/>
    <lineage>
        <taxon>Eukaryota</taxon>
        <taxon>Metazoa</taxon>
        <taxon>Porifera</taxon>
        <taxon>Demospongiae</taxon>
        <taxon>Heteroscleromorpha</taxon>
        <taxon>Haplosclerida</taxon>
        <taxon>Niphatidae</taxon>
        <taxon>Amphimedon</taxon>
    </lineage>
</organism>
<name>A0A1X7T9H9_AMPQE</name>
<reference evidence="1" key="1">
    <citation type="submission" date="2017-05" db="UniProtKB">
        <authorList>
            <consortium name="EnsemblMetazoa"/>
        </authorList>
    </citation>
    <scope>IDENTIFICATION</scope>
</reference>